<dbReference type="Proteomes" id="UP000266327">
    <property type="component" value="Unassembled WGS sequence"/>
</dbReference>
<dbReference type="OrthoDB" id="9780894at2"/>
<dbReference type="AlphaFoldDB" id="A0A3A3G9V7"/>
<organism evidence="3 4">
    <name type="scientific">Noviherbaspirillum sedimenti</name>
    <dbReference type="NCBI Taxonomy" id="2320865"/>
    <lineage>
        <taxon>Bacteria</taxon>
        <taxon>Pseudomonadati</taxon>
        <taxon>Pseudomonadota</taxon>
        <taxon>Betaproteobacteria</taxon>
        <taxon>Burkholderiales</taxon>
        <taxon>Oxalobacteraceae</taxon>
        <taxon>Noviherbaspirillum</taxon>
    </lineage>
</organism>
<dbReference type="SUPFAM" id="SSF52518">
    <property type="entry name" value="Thiamin diphosphate-binding fold (THDP-binding)"/>
    <property type="match status" value="1"/>
</dbReference>
<reference evidence="4" key="1">
    <citation type="submission" date="2018-09" db="EMBL/GenBank/DDBJ databases">
        <authorList>
            <person name="Zhu H."/>
        </authorList>
    </citation>
    <scope>NUCLEOTIDE SEQUENCE [LARGE SCALE GENOMIC DNA]</scope>
    <source>
        <strain evidence="4">K1S02-23</strain>
    </source>
</reference>
<keyword evidence="4" id="KW-1185">Reference proteome</keyword>
<evidence type="ECO:0000256" key="1">
    <source>
        <dbReference type="ARBA" id="ARBA00023002"/>
    </source>
</evidence>
<dbReference type="InterPro" id="IPR009014">
    <property type="entry name" value="Transketo_C/PFOR_II"/>
</dbReference>
<evidence type="ECO:0000313" key="4">
    <source>
        <dbReference type="Proteomes" id="UP000266327"/>
    </source>
</evidence>
<dbReference type="Gene3D" id="3.40.50.970">
    <property type="match status" value="1"/>
</dbReference>
<feature type="domain" description="Transketolase-like pyrimidine-binding" evidence="2">
    <location>
        <begin position="4"/>
        <end position="189"/>
    </location>
</feature>
<dbReference type="InterPro" id="IPR029061">
    <property type="entry name" value="THDP-binding"/>
</dbReference>
<dbReference type="RefSeq" id="WP_119786867.1">
    <property type="nucleotide sequence ID" value="NZ_QYUQ01000002.1"/>
</dbReference>
<dbReference type="InterPro" id="IPR005475">
    <property type="entry name" value="Transketolase-like_Pyr-bd"/>
</dbReference>
<protein>
    <submittedName>
        <fullName evidence="3">Alpha-ketoacid dehydrogenase subunit beta</fullName>
    </submittedName>
</protein>
<dbReference type="Pfam" id="PF02780">
    <property type="entry name" value="Transketolase_C"/>
    <property type="match status" value="1"/>
</dbReference>
<dbReference type="SUPFAM" id="SSF52922">
    <property type="entry name" value="TK C-terminal domain-like"/>
    <property type="match status" value="1"/>
</dbReference>
<name>A0A3A3G9V7_9BURK</name>
<evidence type="ECO:0000259" key="2">
    <source>
        <dbReference type="SMART" id="SM00861"/>
    </source>
</evidence>
<dbReference type="Pfam" id="PF02779">
    <property type="entry name" value="Transket_pyr"/>
    <property type="match status" value="1"/>
</dbReference>
<evidence type="ECO:0000313" key="3">
    <source>
        <dbReference type="EMBL" id="RJG03372.1"/>
    </source>
</evidence>
<comment type="caution">
    <text evidence="3">The sequence shown here is derived from an EMBL/GenBank/DDBJ whole genome shotgun (WGS) entry which is preliminary data.</text>
</comment>
<dbReference type="CDD" id="cd07036">
    <property type="entry name" value="TPP_PYR_E1-PDHc-beta_like"/>
    <property type="match status" value="1"/>
</dbReference>
<dbReference type="EMBL" id="QYUQ01000002">
    <property type="protein sequence ID" value="RJG03372.1"/>
    <property type="molecule type" value="Genomic_DNA"/>
</dbReference>
<keyword evidence="1" id="KW-0560">Oxidoreductase</keyword>
<proteinExistence type="predicted"/>
<accession>A0A3A3G9V7</accession>
<dbReference type="FunFam" id="3.40.50.970:FF:000001">
    <property type="entry name" value="Pyruvate dehydrogenase E1 beta subunit"/>
    <property type="match status" value="1"/>
</dbReference>
<dbReference type="PANTHER" id="PTHR43257">
    <property type="entry name" value="PYRUVATE DEHYDROGENASE E1 COMPONENT BETA SUBUNIT"/>
    <property type="match status" value="1"/>
</dbReference>
<sequence>MTKKTMREAINEALHQEMARDPSVIVIGEDVSGGAGGSSGQRDVAGGVFGLTKGLLPKFGEHRVIDTPISESAIVGAANGAALAGLRPVAEIMFSDFIGVCFDQILNQAAKFRYMFNGAKAPLVIRMTVGAGRSAAAQHSQSVHSLLTSIPGIKVVMPSNAYDAKGLLLQAIRDNDPVMFLEHKMLYNDACEVPDGDYTIPFGEGVLVREGEHATVVATGQFVKLAVAVVDKLAEEGIRCDLIDPRTTSPLDEELILESVRETGRLVVIDESSPRCGLAADIAALAARKAFFSLRAPVVTVTPPHTPVPFAPELEREYLPDAARIEQAIRSVLAP</sequence>
<dbReference type="PANTHER" id="PTHR43257:SF3">
    <property type="entry name" value="ACETOIN:2,6-DICHLOROPHENOLINDOPHENOL OXIDOREDUCTASE SUBUNIT BETA"/>
    <property type="match status" value="1"/>
</dbReference>
<dbReference type="Gene3D" id="3.40.50.920">
    <property type="match status" value="1"/>
</dbReference>
<dbReference type="SMART" id="SM00861">
    <property type="entry name" value="Transket_pyr"/>
    <property type="match status" value="1"/>
</dbReference>
<gene>
    <name evidence="3" type="ORF">D3878_18695</name>
</gene>
<dbReference type="GO" id="GO:0016491">
    <property type="term" value="F:oxidoreductase activity"/>
    <property type="evidence" value="ECO:0007669"/>
    <property type="project" value="UniProtKB-KW"/>
</dbReference>
<dbReference type="InterPro" id="IPR033248">
    <property type="entry name" value="Transketolase_C"/>
</dbReference>